<dbReference type="HAMAP" id="MF_00097">
    <property type="entry name" value="TMP_synthase"/>
    <property type="match status" value="1"/>
</dbReference>
<proteinExistence type="inferred from homology"/>
<feature type="binding site" evidence="9">
    <location>
        <position position="76"/>
    </location>
    <ligand>
        <name>Mg(2+)</name>
        <dbReference type="ChEBI" id="CHEBI:18420"/>
    </ligand>
</feature>
<comment type="catalytic activity">
    <reaction evidence="6 9 10">
        <text>4-methyl-5-(2-phosphooxyethyl)-thiazole + 4-amino-2-methyl-5-(diphosphooxymethyl)pyrimidine + H(+) = thiamine phosphate + diphosphate</text>
        <dbReference type="Rhea" id="RHEA:22328"/>
        <dbReference type="ChEBI" id="CHEBI:15378"/>
        <dbReference type="ChEBI" id="CHEBI:33019"/>
        <dbReference type="ChEBI" id="CHEBI:37575"/>
        <dbReference type="ChEBI" id="CHEBI:57841"/>
        <dbReference type="ChEBI" id="CHEBI:58296"/>
        <dbReference type="EC" id="2.5.1.3"/>
    </reaction>
</comment>
<dbReference type="CDD" id="cd00564">
    <property type="entry name" value="TMP_TenI"/>
    <property type="match status" value="1"/>
</dbReference>
<reference evidence="13 14" key="1">
    <citation type="journal article" date="2015" name="Genome Announc.">
        <title>Expanding the biotechnology potential of lactobacilli through comparative genomics of 213 strains and associated genera.</title>
        <authorList>
            <person name="Sun Z."/>
            <person name="Harris H.M."/>
            <person name="McCann A."/>
            <person name="Guo C."/>
            <person name="Argimon S."/>
            <person name="Zhang W."/>
            <person name="Yang X."/>
            <person name="Jeffery I.B."/>
            <person name="Cooney J.C."/>
            <person name="Kagawa T.F."/>
            <person name="Liu W."/>
            <person name="Song Y."/>
            <person name="Salvetti E."/>
            <person name="Wrobel A."/>
            <person name="Rasinkangas P."/>
            <person name="Parkhill J."/>
            <person name="Rea M.C."/>
            <person name="O'Sullivan O."/>
            <person name="Ritari J."/>
            <person name="Douillard F.P."/>
            <person name="Paul Ross R."/>
            <person name="Yang R."/>
            <person name="Briner A.E."/>
            <person name="Felis G.E."/>
            <person name="de Vos W.M."/>
            <person name="Barrangou R."/>
            <person name="Klaenhammer T.R."/>
            <person name="Caufield P.W."/>
            <person name="Cui Y."/>
            <person name="Zhang H."/>
            <person name="O'Toole P.W."/>
        </authorList>
    </citation>
    <scope>NUCLEOTIDE SEQUENCE [LARGE SCALE GENOMIC DNA]</scope>
    <source>
        <strain evidence="13 14">DSM 16045</strain>
    </source>
</reference>
<comment type="cofactor">
    <cofactor evidence="9">
        <name>Mg(2+)</name>
        <dbReference type="ChEBI" id="CHEBI:18420"/>
    </cofactor>
    <text evidence="9">Binds 1 Mg(2+) ion per subunit.</text>
</comment>
<dbReference type="EMBL" id="AZFN01000014">
    <property type="protein sequence ID" value="KRM01956.1"/>
    <property type="molecule type" value="Genomic_DNA"/>
</dbReference>
<feature type="binding site" evidence="9">
    <location>
        <begin position="140"/>
        <end position="142"/>
    </location>
    <ligand>
        <name>2-[(2R,5Z)-2-carboxy-4-methylthiazol-5(2H)-ylidene]ethyl phosphate</name>
        <dbReference type="ChEBI" id="CHEBI:62899"/>
    </ligand>
</feature>
<feature type="binding site" evidence="9">
    <location>
        <position position="75"/>
    </location>
    <ligand>
        <name>4-amino-2-methyl-5-(diphosphooxymethyl)pyrimidine</name>
        <dbReference type="ChEBI" id="CHEBI:57841"/>
    </ligand>
</feature>
<dbReference type="Pfam" id="PF02581">
    <property type="entry name" value="TMP-TENI"/>
    <property type="match status" value="1"/>
</dbReference>
<keyword evidence="5 9" id="KW-0784">Thiamine biosynthesis</keyword>
<dbReference type="InterPro" id="IPR022998">
    <property type="entry name" value="ThiamineP_synth_TenI"/>
</dbReference>
<evidence type="ECO:0000256" key="10">
    <source>
        <dbReference type="RuleBase" id="RU003826"/>
    </source>
</evidence>
<keyword evidence="4 9" id="KW-0460">Magnesium</keyword>
<dbReference type="GO" id="GO:0004789">
    <property type="term" value="F:thiamine-phosphate diphosphorylase activity"/>
    <property type="evidence" value="ECO:0007669"/>
    <property type="project" value="UniProtKB-UniRule"/>
</dbReference>
<dbReference type="GO" id="GO:0009229">
    <property type="term" value="P:thiamine diphosphate biosynthetic process"/>
    <property type="evidence" value="ECO:0007669"/>
    <property type="project" value="UniProtKB-UniRule"/>
</dbReference>
<evidence type="ECO:0000256" key="1">
    <source>
        <dbReference type="ARBA" id="ARBA00005165"/>
    </source>
</evidence>
<sequence>MQFKPEMLHCYLIGGSQDVEHDPTKFLLKLTTACQAGITAFQFREKSNLVEYDVYALGFQVRTICSQFQVPLFVDDNLELAQKINADGIHVGQKDQPIEEVIQAAGHDLMIGYSCNTVAQVEHANQVQVDYIGSGPIYPTKSKADADPALGVKELGNLVQISRHPVVAIGGITPTKVPEVLTSGCAGISAIAGIFDNLAAGMPAGPDNPVSQILDCY</sequence>
<feature type="binding site" evidence="9">
    <location>
        <position position="95"/>
    </location>
    <ligand>
        <name>Mg(2+)</name>
        <dbReference type="ChEBI" id="CHEBI:18420"/>
    </ligand>
</feature>
<dbReference type="GO" id="GO:0009228">
    <property type="term" value="P:thiamine biosynthetic process"/>
    <property type="evidence" value="ECO:0007669"/>
    <property type="project" value="UniProtKB-KW"/>
</dbReference>
<evidence type="ECO:0000313" key="13">
    <source>
        <dbReference type="EMBL" id="KRM01956.1"/>
    </source>
</evidence>
<organism evidence="13 14">
    <name type="scientific">Limosilactobacillus gastricus DSM 16045</name>
    <dbReference type="NCBI Taxonomy" id="1423749"/>
    <lineage>
        <taxon>Bacteria</taxon>
        <taxon>Bacillati</taxon>
        <taxon>Bacillota</taxon>
        <taxon>Bacilli</taxon>
        <taxon>Lactobacillales</taxon>
        <taxon>Lactobacillaceae</taxon>
        <taxon>Limosilactobacillus</taxon>
    </lineage>
</organism>
<dbReference type="EC" id="2.5.1.3" evidence="9"/>
<comment type="caution">
    <text evidence="13">The sequence shown here is derived from an EMBL/GenBank/DDBJ whole genome shotgun (WGS) entry which is preliminary data.</text>
</comment>
<name>A0A0R1VE48_9LACO</name>
<keyword evidence="3 9" id="KW-0479">Metal-binding</keyword>
<keyword evidence="14" id="KW-1185">Reference proteome</keyword>
<gene>
    <name evidence="9" type="primary">thiE</name>
    <name evidence="13" type="ORF">FC60_GL000440</name>
</gene>
<dbReference type="Gene3D" id="3.20.20.70">
    <property type="entry name" value="Aldolase class I"/>
    <property type="match status" value="1"/>
</dbReference>
<evidence type="ECO:0000256" key="7">
    <source>
        <dbReference type="ARBA" id="ARBA00047851"/>
    </source>
</evidence>
<evidence type="ECO:0000256" key="3">
    <source>
        <dbReference type="ARBA" id="ARBA00022723"/>
    </source>
</evidence>
<comment type="caution">
    <text evidence="9">Lacks conserved residue(s) required for the propagation of feature annotation.</text>
</comment>
<feature type="binding site" evidence="9">
    <location>
        <position position="171"/>
    </location>
    <ligand>
        <name>2-[(2R,5Z)-2-carboxy-4-methylthiazol-5(2H)-ylidene]ethyl phosphate</name>
        <dbReference type="ChEBI" id="CHEBI:62899"/>
    </ligand>
</feature>
<dbReference type="InterPro" id="IPR013785">
    <property type="entry name" value="Aldolase_TIM"/>
</dbReference>
<keyword evidence="2 9" id="KW-0808">Transferase</keyword>
<dbReference type="PANTHER" id="PTHR20857">
    <property type="entry name" value="THIAMINE-PHOSPHATE PYROPHOSPHORYLASE"/>
    <property type="match status" value="1"/>
</dbReference>
<evidence type="ECO:0000256" key="4">
    <source>
        <dbReference type="ARBA" id="ARBA00022842"/>
    </source>
</evidence>
<evidence type="ECO:0000256" key="11">
    <source>
        <dbReference type="RuleBase" id="RU004253"/>
    </source>
</evidence>
<evidence type="ECO:0000259" key="12">
    <source>
        <dbReference type="Pfam" id="PF02581"/>
    </source>
</evidence>
<comment type="catalytic activity">
    <reaction evidence="7 9 10">
        <text>2-(2-carboxy-4-methylthiazol-5-yl)ethyl phosphate + 4-amino-2-methyl-5-(diphosphooxymethyl)pyrimidine + 2 H(+) = thiamine phosphate + CO2 + diphosphate</text>
        <dbReference type="Rhea" id="RHEA:47848"/>
        <dbReference type="ChEBI" id="CHEBI:15378"/>
        <dbReference type="ChEBI" id="CHEBI:16526"/>
        <dbReference type="ChEBI" id="CHEBI:33019"/>
        <dbReference type="ChEBI" id="CHEBI:37575"/>
        <dbReference type="ChEBI" id="CHEBI:57841"/>
        <dbReference type="ChEBI" id="CHEBI:62890"/>
        <dbReference type="EC" id="2.5.1.3"/>
    </reaction>
</comment>
<dbReference type="FunFam" id="3.20.20.70:FF:000096">
    <property type="entry name" value="Thiamine-phosphate synthase"/>
    <property type="match status" value="1"/>
</dbReference>
<dbReference type="NCBIfam" id="TIGR00693">
    <property type="entry name" value="thiE"/>
    <property type="match status" value="1"/>
</dbReference>
<dbReference type="GO" id="GO:0000287">
    <property type="term" value="F:magnesium ion binding"/>
    <property type="evidence" value="ECO:0007669"/>
    <property type="project" value="UniProtKB-UniRule"/>
</dbReference>
<comment type="similarity">
    <text evidence="9 10">Belongs to the thiamine-phosphate synthase family.</text>
</comment>
<feature type="binding site" evidence="9">
    <location>
        <position position="143"/>
    </location>
    <ligand>
        <name>4-amino-2-methyl-5-(diphosphooxymethyl)pyrimidine</name>
        <dbReference type="ChEBI" id="CHEBI:57841"/>
    </ligand>
</feature>
<protein>
    <recommendedName>
        <fullName evidence="9">Thiamine-phosphate synthase</fullName>
        <shortName evidence="9">TP synthase</shortName>
        <shortName evidence="9">TPS</shortName>
        <ecNumber evidence="9">2.5.1.3</ecNumber>
    </recommendedName>
    <alternativeName>
        <fullName evidence="9">Thiamine-phosphate pyrophosphorylase</fullName>
        <shortName evidence="9">TMP pyrophosphorylase</shortName>
        <shortName evidence="9">TMP-PPase</shortName>
    </alternativeName>
</protein>
<comment type="pathway">
    <text evidence="1 9 11">Cofactor biosynthesis; thiamine diphosphate biosynthesis; thiamine phosphate from 4-amino-2-methyl-5-diphosphomethylpyrimidine and 4-methyl-5-(2-phosphoethyl)-thiazole: step 1/1.</text>
</comment>
<dbReference type="RefSeq" id="WP_056937491.1">
    <property type="nucleotide sequence ID" value="NZ_AZFN01000014.1"/>
</dbReference>
<feature type="binding site" evidence="9">
    <location>
        <begin position="42"/>
        <end position="46"/>
    </location>
    <ligand>
        <name>4-amino-2-methyl-5-(diphosphooxymethyl)pyrimidine</name>
        <dbReference type="ChEBI" id="CHEBI:57841"/>
    </ligand>
</feature>
<evidence type="ECO:0000256" key="5">
    <source>
        <dbReference type="ARBA" id="ARBA00022977"/>
    </source>
</evidence>
<dbReference type="PATRIC" id="fig|1423749.3.peg.443"/>
<accession>A0A0R1VE48</accession>
<dbReference type="Proteomes" id="UP000051739">
    <property type="component" value="Unassembled WGS sequence"/>
</dbReference>
<evidence type="ECO:0000256" key="6">
    <source>
        <dbReference type="ARBA" id="ARBA00047334"/>
    </source>
</evidence>
<dbReference type="UniPathway" id="UPA00060">
    <property type="reaction ID" value="UER00141"/>
</dbReference>
<dbReference type="PANTHER" id="PTHR20857:SF15">
    <property type="entry name" value="THIAMINE-PHOSPHATE SYNTHASE"/>
    <property type="match status" value="1"/>
</dbReference>
<feature type="binding site" evidence="9">
    <location>
        <position position="114"/>
    </location>
    <ligand>
        <name>4-amino-2-methyl-5-(diphosphooxymethyl)pyrimidine</name>
        <dbReference type="ChEBI" id="CHEBI:57841"/>
    </ligand>
</feature>
<evidence type="ECO:0000313" key="14">
    <source>
        <dbReference type="Proteomes" id="UP000051739"/>
    </source>
</evidence>
<evidence type="ECO:0000256" key="9">
    <source>
        <dbReference type="HAMAP-Rule" id="MF_00097"/>
    </source>
</evidence>
<dbReference type="InterPro" id="IPR036206">
    <property type="entry name" value="ThiamineP_synth_sf"/>
</dbReference>
<dbReference type="InterPro" id="IPR034291">
    <property type="entry name" value="TMP_synthase"/>
</dbReference>
<evidence type="ECO:0000256" key="8">
    <source>
        <dbReference type="ARBA" id="ARBA00047883"/>
    </source>
</evidence>
<dbReference type="AlphaFoldDB" id="A0A0R1VE48"/>
<dbReference type="GO" id="GO:0005737">
    <property type="term" value="C:cytoplasm"/>
    <property type="evidence" value="ECO:0007669"/>
    <property type="project" value="TreeGrafter"/>
</dbReference>
<dbReference type="SUPFAM" id="SSF51391">
    <property type="entry name" value="Thiamin phosphate synthase"/>
    <property type="match status" value="1"/>
</dbReference>
<evidence type="ECO:0000256" key="2">
    <source>
        <dbReference type="ARBA" id="ARBA00022679"/>
    </source>
</evidence>
<feature type="domain" description="Thiamine phosphate synthase/TenI" evidence="12">
    <location>
        <begin position="10"/>
        <end position="194"/>
    </location>
</feature>
<comment type="function">
    <text evidence="9">Condenses 4-methyl-5-(beta-hydroxyethyl)thiazole monophosphate (THZ-P) and 2-methyl-4-amino-5-hydroxymethyl pyrimidine pyrophosphate (HMP-PP) to form thiamine monophosphate (TMP).</text>
</comment>
<comment type="catalytic activity">
    <reaction evidence="8 9 10">
        <text>2-[(2R,5Z)-2-carboxy-4-methylthiazol-5(2H)-ylidene]ethyl phosphate + 4-amino-2-methyl-5-(diphosphooxymethyl)pyrimidine + 2 H(+) = thiamine phosphate + CO2 + diphosphate</text>
        <dbReference type="Rhea" id="RHEA:47844"/>
        <dbReference type="ChEBI" id="CHEBI:15378"/>
        <dbReference type="ChEBI" id="CHEBI:16526"/>
        <dbReference type="ChEBI" id="CHEBI:33019"/>
        <dbReference type="ChEBI" id="CHEBI:37575"/>
        <dbReference type="ChEBI" id="CHEBI:57841"/>
        <dbReference type="ChEBI" id="CHEBI:62899"/>
        <dbReference type="EC" id="2.5.1.3"/>
    </reaction>
</comment>